<evidence type="ECO:0000313" key="2">
    <source>
        <dbReference type="EMBL" id="SNT71966.1"/>
    </source>
</evidence>
<feature type="domain" description="Endoribonuclease L-PSP/chorismate mutase-like" evidence="1">
    <location>
        <begin position="6"/>
        <end position="142"/>
    </location>
</feature>
<proteinExistence type="predicted"/>
<dbReference type="InterPro" id="IPR035959">
    <property type="entry name" value="RutC-like_sf"/>
</dbReference>
<dbReference type="SUPFAM" id="SSF55298">
    <property type="entry name" value="YjgF-like"/>
    <property type="match status" value="1"/>
</dbReference>
<evidence type="ECO:0000313" key="3">
    <source>
        <dbReference type="Proteomes" id="UP000198346"/>
    </source>
</evidence>
<dbReference type="Gene3D" id="3.30.1330.40">
    <property type="entry name" value="RutC-like"/>
    <property type="match status" value="1"/>
</dbReference>
<dbReference type="PANTHER" id="PTHR43760:SF1">
    <property type="entry name" value="ENDORIBONUCLEASE L-PSP_CHORISMATE MUTASE-LIKE DOMAIN-CONTAINING PROTEIN"/>
    <property type="match status" value="1"/>
</dbReference>
<name>A0A239PPX0_9PROT</name>
<dbReference type="CDD" id="cd02199">
    <property type="entry name" value="YjgF_YER057c_UK114_like_1"/>
    <property type="match status" value="1"/>
</dbReference>
<evidence type="ECO:0000259" key="1">
    <source>
        <dbReference type="Pfam" id="PF14588"/>
    </source>
</evidence>
<dbReference type="OrthoDB" id="9806350at2"/>
<protein>
    <submittedName>
        <fullName evidence="2">Enamine deaminase RidA, house cleaning of reactive enamine intermediates, YjgF/YER057c/UK114 family</fullName>
    </submittedName>
</protein>
<reference evidence="2 3" key="1">
    <citation type="submission" date="2017-07" db="EMBL/GenBank/DDBJ databases">
        <authorList>
            <person name="Sun Z.S."/>
            <person name="Albrecht U."/>
            <person name="Echele G."/>
            <person name="Lee C.C."/>
        </authorList>
    </citation>
    <scope>NUCLEOTIDE SEQUENCE [LARGE SCALE GENOMIC DNA]</scope>
    <source>
        <strain evidence="2 3">CGMCC 1.12710</strain>
    </source>
</reference>
<gene>
    <name evidence="2" type="ORF">SAMN06297382_0988</name>
</gene>
<dbReference type="PANTHER" id="PTHR43760">
    <property type="entry name" value="ENDORIBONUCLEASE-RELATED"/>
    <property type="match status" value="1"/>
</dbReference>
<keyword evidence="3" id="KW-1185">Reference proteome</keyword>
<sequence>MGRIDSKLAELGIVLPDPAPPVANYVPYVVAGNLVFISGQVSSTPDQLIKGKLGADLSLDDGVEAARACGINLIAQLKAAAGGDLDRVRRVVKLGGFVNCAPDFADHPKVINGASDLMVAVFGEAGRHARAAVGAPSLPMGAAVEIDGVFEIA</sequence>
<dbReference type="AlphaFoldDB" id="A0A239PPX0"/>
<accession>A0A239PPX0</accession>
<dbReference type="RefSeq" id="WP_089411510.1">
    <property type="nucleotide sequence ID" value="NZ_FZQA01000002.1"/>
</dbReference>
<dbReference type="Proteomes" id="UP000198346">
    <property type="component" value="Unassembled WGS sequence"/>
</dbReference>
<dbReference type="Pfam" id="PF14588">
    <property type="entry name" value="YjgF_endoribonc"/>
    <property type="match status" value="1"/>
</dbReference>
<dbReference type="InterPro" id="IPR013813">
    <property type="entry name" value="Endoribo_LPSP/chorism_mut-like"/>
</dbReference>
<organism evidence="2 3">
    <name type="scientific">Amphiplicatus metriothermophilus</name>
    <dbReference type="NCBI Taxonomy" id="1519374"/>
    <lineage>
        <taxon>Bacteria</taxon>
        <taxon>Pseudomonadati</taxon>
        <taxon>Pseudomonadota</taxon>
        <taxon>Alphaproteobacteria</taxon>
        <taxon>Parvularculales</taxon>
        <taxon>Parvularculaceae</taxon>
        <taxon>Amphiplicatus</taxon>
    </lineage>
</organism>
<dbReference type="EMBL" id="FZQA01000002">
    <property type="protein sequence ID" value="SNT71966.1"/>
    <property type="molecule type" value="Genomic_DNA"/>
</dbReference>